<evidence type="ECO:0000259" key="1">
    <source>
        <dbReference type="Pfam" id="PF13467"/>
    </source>
</evidence>
<evidence type="ECO:0000313" key="4">
    <source>
        <dbReference type="EMBL" id="CDX59442.1"/>
    </source>
</evidence>
<dbReference type="EMBL" id="CCNB01000004">
    <property type="protein sequence ID" value="CDX29959.1"/>
    <property type="molecule type" value="Genomic_DNA"/>
</dbReference>
<dbReference type="EMBL" id="CCNE01000023">
    <property type="protein sequence ID" value="CDX59442.1"/>
    <property type="molecule type" value="Genomic_DNA"/>
</dbReference>
<evidence type="ECO:0000313" key="7">
    <source>
        <dbReference type="Proteomes" id="UP000046373"/>
    </source>
</evidence>
<reference evidence="5" key="1">
    <citation type="submission" date="2014-08" db="EMBL/GenBank/DDBJ databases">
        <authorList>
            <person name="Moulin L."/>
        </authorList>
    </citation>
    <scope>NUCLEOTIDE SEQUENCE [LARGE SCALE GENOMIC DNA]</scope>
</reference>
<organism evidence="4 6">
    <name type="scientific">Mesorhizobium plurifarium</name>
    <dbReference type="NCBI Taxonomy" id="69974"/>
    <lineage>
        <taxon>Bacteria</taxon>
        <taxon>Pseudomonadati</taxon>
        <taxon>Pseudomonadota</taxon>
        <taxon>Alphaproteobacteria</taxon>
        <taxon>Hyphomicrobiales</taxon>
        <taxon>Phyllobacteriaceae</taxon>
        <taxon>Mesorhizobium</taxon>
    </lineage>
</organism>
<feature type="domain" description="Ribbon-helix-helix" evidence="1">
    <location>
        <begin position="5"/>
        <end position="67"/>
    </location>
</feature>
<dbReference type="InterPro" id="IPR038268">
    <property type="entry name" value="RHH_sf"/>
</dbReference>
<evidence type="ECO:0000313" key="3">
    <source>
        <dbReference type="EMBL" id="CDX29959.1"/>
    </source>
</evidence>
<sequence>MAAVEKRSVTIRGHRTSFSLEQPFYDDLIAIAAQRSLSLAALVAEIDETRTRDANLSSALRLYVLAWAKRGGATS</sequence>
<name>A0A090GEZ0_MESPL</name>
<dbReference type="Pfam" id="PF13467">
    <property type="entry name" value="RHH_4"/>
    <property type="match status" value="1"/>
</dbReference>
<evidence type="ECO:0000313" key="2">
    <source>
        <dbReference type="EMBL" id="CDX26435.1"/>
    </source>
</evidence>
<accession>A0A090GEZ0</accession>
<evidence type="ECO:0000313" key="5">
    <source>
        <dbReference type="Proteomes" id="UP000045285"/>
    </source>
</evidence>
<dbReference type="Proteomes" id="UP000045285">
    <property type="component" value="Unassembled WGS sequence"/>
</dbReference>
<gene>
    <name evidence="2" type="ORF">MPL3356_60390</name>
    <name evidence="4" type="ORF">MPL3365_30637</name>
    <name evidence="3" type="ORF">MPLDJ20_120690</name>
</gene>
<proteinExistence type="predicted"/>
<protein>
    <recommendedName>
        <fullName evidence="1">Ribbon-helix-helix domain-containing protein</fullName>
    </recommendedName>
</protein>
<dbReference type="EMBL" id="CCMZ01000056">
    <property type="protein sequence ID" value="CDX26435.1"/>
    <property type="molecule type" value="Genomic_DNA"/>
</dbReference>
<reference evidence="6 7" key="2">
    <citation type="submission" date="2014-08" db="EMBL/GenBank/DDBJ databases">
        <authorList>
            <person name="Moulin Lionel"/>
        </authorList>
    </citation>
    <scope>NUCLEOTIDE SEQUENCE [LARGE SCALE GENOMIC DNA]</scope>
</reference>
<evidence type="ECO:0000313" key="6">
    <source>
        <dbReference type="Proteomes" id="UP000046122"/>
    </source>
</evidence>
<dbReference type="Proteomes" id="UP000046373">
    <property type="component" value="Unassembled WGS sequence"/>
</dbReference>
<dbReference type="InterPro" id="IPR027373">
    <property type="entry name" value="RHH_dom"/>
</dbReference>
<dbReference type="Proteomes" id="UP000046122">
    <property type="component" value="Unassembled WGS sequence"/>
</dbReference>
<dbReference type="AlphaFoldDB" id="A0A090GEZ0"/>
<keyword evidence="5" id="KW-1185">Reference proteome</keyword>
<dbReference type="STRING" id="69974.MPLDJ20_120690"/>
<dbReference type="Gene3D" id="1.10.3990.20">
    <property type="entry name" value="protein bp1543"/>
    <property type="match status" value="1"/>
</dbReference>